<dbReference type="AlphaFoldDB" id="A0A0V1KK53"/>
<sequence length="40" mass="4693">MATTGKRWSQMGRGEPMTWSTATSTKFERLTMRLEDDNQR</sequence>
<dbReference type="Proteomes" id="UP000054721">
    <property type="component" value="Unassembled WGS sequence"/>
</dbReference>
<organism evidence="2 3">
    <name type="scientific">Trichinella nativa</name>
    <dbReference type="NCBI Taxonomy" id="6335"/>
    <lineage>
        <taxon>Eukaryota</taxon>
        <taxon>Metazoa</taxon>
        <taxon>Ecdysozoa</taxon>
        <taxon>Nematoda</taxon>
        <taxon>Enoplea</taxon>
        <taxon>Dorylaimia</taxon>
        <taxon>Trichinellida</taxon>
        <taxon>Trichinellidae</taxon>
        <taxon>Trichinella</taxon>
    </lineage>
</organism>
<protein>
    <submittedName>
        <fullName evidence="2">Uncharacterized protein</fullName>
    </submittedName>
</protein>
<accession>A0A0V1KK53</accession>
<comment type="caution">
    <text evidence="2">The sequence shown here is derived from an EMBL/GenBank/DDBJ whole genome shotgun (WGS) entry which is preliminary data.</text>
</comment>
<keyword evidence="3" id="KW-1185">Reference proteome</keyword>
<feature type="compositionally biased region" description="Basic and acidic residues" evidence="1">
    <location>
        <begin position="26"/>
        <end position="40"/>
    </location>
</feature>
<dbReference type="EMBL" id="JYDW01000719">
    <property type="protein sequence ID" value="KRZ47521.1"/>
    <property type="molecule type" value="Genomic_DNA"/>
</dbReference>
<evidence type="ECO:0000313" key="2">
    <source>
        <dbReference type="EMBL" id="KRZ47521.1"/>
    </source>
</evidence>
<reference evidence="2 3" key="1">
    <citation type="submission" date="2015-05" db="EMBL/GenBank/DDBJ databases">
        <title>Evolution of Trichinella species and genotypes.</title>
        <authorList>
            <person name="Korhonen P.K."/>
            <person name="Edoardo P."/>
            <person name="Giuseppe L.R."/>
            <person name="Gasser R.B."/>
        </authorList>
    </citation>
    <scope>NUCLEOTIDE SEQUENCE [LARGE SCALE GENOMIC DNA]</scope>
    <source>
        <strain evidence="2">ISS10</strain>
    </source>
</reference>
<proteinExistence type="predicted"/>
<evidence type="ECO:0000313" key="3">
    <source>
        <dbReference type="Proteomes" id="UP000054721"/>
    </source>
</evidence>
<feature type="region of interest" description="Disordered" evidence="1">
    <location>
        <begin position="1"/>
        <end position="40"/>
    </location>
</feature>
<name>A0A0V1KK53_9BILA</name>
<gene>
    <name evidence="2" type="ORF">T02_4380</name>
</gene>
<evidence type="ECO:0000256" key="1">
    <source>
        <dbReference type="SAM" id="MobiDB-lite"/>
    </source>
</evidence>